<dbReference type="EMBL" id="JAKOGI010001897">
    <property type="protein sequence ID" value="KAJ8423698.1"/>
    <property type="molecule type" value="Genomic_DNA"/>
</dbReference>
<keyword evidence="3" id="KW-1185">Reference proteome</keyword>
<dbReference type="Proteomes" id="UP001153076">
    <property type="component" value="Unassembled WGS sequence"/>
</dbReference>
<name>A0A9Q1GSA1_9CARY</name>
<accession>A0A9Q1GSA1</accession>
<sequence length="239" mass="26920">MNPNLLLKQYHPKSPISLGALWMVCTRLNARAEQTAQLASSDERANVVPRCRHHMPWRQFILVQNLLNYQVKRKSETVVEGCMINSYTLGGRLIHGGIRLGDYEACRNDLGIRKMTAWTVIRVRLGWGPWELWPLCNNLWNQPYERTTLSLKYDLPEAGGPSRDEELVDAPSEDKQLDELSEEEEEVSLEVELVLVEATSAPGFDELGAERGLPCVPSTNSSSGDLMQGVDLVFAILRT</sequence>
<evidence type="ECO:0000313" key="3">
    <source>
        <dbReference type="Proteomes" id="UP001153076"/>
    </source>
</evidence>
<protein>
    <submittedName>
        <fullName evidence="2">Uncharacterized protein</fullName>
    </submittedName>
</protein>
<dbReference type="AlphaFoldDB" id="A0A9Q1GSA1"/>
<comment type="caution">
    <text evidence="2">The sequence shown here is derived from an EMBL/GenBank/DDBJ whole genome shotgun (WGS) entry which is preliminary data.</text>
</comment>
<evidence type="ECO:0000256" key="1">
    <source>
        <dbReference type="SAM" id="MobiDB-lite"/>
    </source>
</evidence>
<feature type="region of interest" description="Disordered" evidence="1">
    <location>
        <begin position="158"/>
        <end position="185"/>
    </location>
</feature>
<gene>
    <name evidence="2" type="ORF">Cgig2_003382</name>
</gene>
<proteinExistence type="predicted"/>
<evidence type="ECO:0000313" key="2">
    <source>
        <dbReference type="EMBL" id="KAJ8423698.1"/>
    </source>
</evidence>
<organism evidence="2 3">
    <name type="scientific">Carnegiea gigantea</name>
    <dbReference type="NCBI Taxonomy" id="171969"/>
    <lineage>
        <taxon>Eukaryota</taxon>
        <taxon>Viridiplantae</taxon>
        <taxon>Streptophyta</taxon>
        <taxon>Embryophyta</taxon>
        <taxon>Tracheophyta</taxon>
        <taxon>Spermatophyta</taxon>
        <taxon>Magnoliopsida</taxon>
        <taxon>eudicotyledons</taxon>
        <taxon>Gunneridae</taxon>
        <taxon>Pentapetalae</taxon>
        <taxon>Caryophyllales</taxon>
        <taxon>Cactineae</taxon>
        <taxon>Cactaceae</taxon>
        <taxon>Cactoideae</taxon>
        <taxon>Echinocereeae</taxon>
        <taxon>Carnegiea</taxon>
    </lineage>
</organism>
<reference evidence="2" key="1">
    <citation type="submission" date="2022-04" db="EMBL/GenBank/DDBJ databases">
        <title>Carnegiea gigantea Genome sequencing and assembly v2.</title>
        <authorList>
            <person name="Copetti D."/>
            <person name="Sanderson M.J."/>
            <person name="Burquez A."/>
            <person name="Wojciechowski M.F."/>
        </authorList>
    </citation>
    <scope>NUCLEOTIDE SEQUENCE</scope>
    <source>
        <strain evidence="2">SGP5-SGP5p</strain>
        <tissue evidence="2">Aerial part</tissue>
    </source>
</reference>